<dbReference type="Proteomes" id="UP000276133">
    <property type="component" value="Unassembled WGS sequence"/>
</dbReference>
<dbReference type="EMBL" id="REGN01002707">
    <property type="protein sequence ID" value="RNA26613.1"/>
    <property type="molecule type" value="Genomic_DNA"/>
</dbReference>
<evidence type="ECO:0008006" key="3">
    <source>
        <dbReference type="Google" id="ProtNLM"/>
    </source>
</evidence>
<keyword evidence="2" id="KW-1185">Reference proteome</keyword>
<gene>
    <name evidence="1" type="ORF">BpHYR1_041153</name>
</gene>
<evidence type="ECO:0000313" key="1">
    <source>
        <dbReference type="EMBL" id="RNA26613.1"/>
    </source>
</evidence>
<proteinExistence type="predicted"/>
<accession>A0A3M7RSR1</accession>
<name>A0A3M7RSR1_BRAPC</name>
<protein>
    <recommendedName>
        <fullName evidence="3">RNA-directed DNA polymerase from mobile element jockey-like</fullName>
    </recommendedName>
</protein>
<comment type="caution">
    <text evidence="1">The sequence shown here is derived from an EMBL/GenBank/DDBJ whole genome shotgun (WGS) entry which is preliminary data.</text>
</comment>
<reference evidence="1 2" key="1">
    <citation type="journal article" date="2018" name="Sci. Rep.">
        <title>Genomic signatures of local adaptation to the degree of environmental predictability in rotifers.</title>
        <authorList>
            <person name="Franch-Gras L."/>
            <person name="Hahn C."/>
            <person name="Garcia-Roger E.M."/>
            <person name="Carmona M.J."/>
            <person name="Serra M."/>
            <person name="Gomez A."/>
        </authorList>
    </citation>
    <scope>NUCLEOTIDE SEQUENCE [LARGE SCALE GENOMIC DNA]</scope>
    <source>
        <strain evidence="1">HYR1</strain>
    </source>
</reference>
<dbReference type="AlphaFoldDB" id="A0A3M7RSR1"/>
<dbReference type="OrthoDB" id="10050074at2759"/>
<organism evidence="1 2">
    <name type="scientific">Brachionus plicatilis</name>
    <name type="common">Marine rotifer</name>
    <name type="synonym">Brachionus muelleri</name>
    <dbReference type="NCBI Taxonomy" id="10195"/>
    <lineage>
        <taxon>Eukaryota</taxon>
        <taxon>Metazoa</taxon>
        <taxon>Spiralia</taxon>
        <taxon>Gnathifera</taxon>
        <taxon>Rotifera</taxon>
        <taxon>Eurotatoria</taxon>
        <taxon>Monogononta</taxon>
        <taxon>Pseudotrocha</taxon>
        <taxon>Ploima</taxon>
        <taxon>Brachionidae</taxon>
        <taxon>Brachionus</taxon>
    </lineage>
</organism>
<evidence type="ECO:0000313" key="2">
    <source>
        <dbReference type="Proteomes" id="UP000276133"/>
    </source>
</evidence>
<sequence>MSPKILGIKFDTGLTFREHFKEILSSKCYAINSKYLMTIYKATVLSQIQYSMLPFIKSPKKSKNELQIVQNRAIRTIFKINRSTP</sequence>